<keyword evidence="3" id="KW-1185">Reference proteome</keyword>
<dbReference type="EMBL" id="OZ034827">
    <property type="protein sequence ID" value="CAL1683324.1"/>
    <property type="molecule type" value="Genomic_DNA"/>
</dbReference>
<proteinExistence type="predicted"/>
<dbReference type="AlphaFoldDB" id="A0AAV2NU88"/>
<sequence>MIAPHHHRKSPSPRIGTEVHLGHVTARGSNYRETTPPSTSPISGTPEERISAAIHAADYFPAALCIRPA</sequence>
<gene>
    <name evidence="2" type="ORF">LPLAT_LOCUS9072</name>
</gene>
<dbReference type="Proteomes" id="UP001497644">
    <property type="component" value="Chromosome 4"/>
</dbReference>
<evidence type="ECO:0000313" key="3">
    <source>
        <dbReference type="Proteomes" id="UP001497644"/>
    </source>
</evidence>
<reference evidence="2" key="1">
    <citation type="submission" date="2024-04" db="EMBL/GenBank/DDBJ databases">
        <authorList>
            <consortium name="Molecular Ecology Group"/>
        </authorList>
    </citation>
    <scope>NUCLEOTIDE SEQUENCE</scope>
</reference>
<name>A0AAV2NU88_9HYME</name>
<accession>A0AAV2NU88</accession>
<evidence type="ECO:0000313" key="2">
    <source>
        <dbReference type="EMBL" id="CAL1683324.1"/>
    </source>
</evidence>
<protein>
    <submittedName>
        <fullName evidence="2">Uncharacterized protein</fullName>
    </submittedName>
</protein>
<feature type="region of interest" description="Disordered" evidence="1">
    <location>
        <begin position="26"/>
        <end position="45"/>
    </location>
</feature>
<organism evidence="2 3">
    <name type="scientific">Lasius platythorax</name>
    <dbReference type="NCBI Taxonomy" id="488582"/>
    <lineage>
        <taxon>Eukaryota</taxon>
        <taxon>Metazoa</taxon>
        <taxon>Ecdysozoa</taxon>
        <taxon>Arthropoda</taxon>
        <taxon>Hexapoda</taxon>
        <taxon>Insecta</taxon>
        <taxon>Pterygota</taxon>
        <taxon>Neoptera</taxon>
        <taxon>Endopterygota</taxon>
        <taxon>Hymenoptera</taxon>
        <taxon>Apocrita</taxon>
        <taxon>Aculeata</taxon>
        <taxon>Formicoidea</taxon>
        <taxon>Formicidae</taxon>
        <taxon>Formicinae</taxon>
        <taxon>Lasius</taxon>
        <taxon>Lasius</taxon>
    </lineage>
</organism>
<evidence type="ECO:0000256" key="1">
    <source>
        <dbReference type="SAM" id="MobiDB-lite"/>
    </source>
</evidence>
<feature type="compositionally biased region" description="Low complexity" evidence="1">
    <location>
        <begin position="33"/>
        <end position="45"/>
    </location>
</feature>